<comment type="caution">
    <text evidence="1">The sequence shown here is derived from an EMBL/GenBank/DDBJ whole genome shotgun (WGS) entry which is preliminary data.</text>
</comment>
<sequence>MIVIINGSEHEVAESANLAELVAEVSKAPSGIAVALNEEVVPRHDWSSTVLRAGVRIEVLTAVQGG</sequence>
<dbReference type="InterPro" id="IPR010035">
    <property type="entry name" value="Thi_S"/>
</dbReference>
<gene>
    <name evidence="1" type="primary">thiS_5</name>
    <name evidence="1" type="ORF">GALL_389090</name>
</gene>
<dbReference type="Pfam" id="PF02597">
    <property type="entry name" value="ThiS"/>
    <property type="match status" value="1"/>
</dbReference>
<reference evidence="1" key="1">
    <citation type="submission" date="2016-10" db="EMBL/GenBank/DDBJ databases">
        <title>Sequence of Gallionella enrichment culture.</title>
        <authorList>
            <person name="Poehlein A."/>
            <person name="Muehling M."/>
            <person name="Daniel R."/>
        </authorList>
    </citation>
    <scope>NUCLEOTIDE SEQUENCE</scope>
</reference>
<dbReference type="InterPro" id="IPR016155">
    <property type="entry name" value="Mopterin_synth/thiamin_S_b"/>
</dbReference>
<dbReference type="AlphaFoldDB" id="A0A1J5Q7H9"/>
<name>A0A1J5Q7H9_9ZZZZ</name>
<dbReference type="CDD" id="cd00565">
    <property type="entry name" value="Ubl_ThiS"/>
    <property type="match status" value="1"/>
</dbReference>
<dbReference type="PANTHER" id="PTHR34472">
    <property type="entry name" value="SULFUR CARRIER PROTEIN THIS"/>
    <property type="match status" value="1"/>
</dbReference>
<organism evidence="1">
    <name type="scientific">mine drainage metagenome</name>
    <dbReference type="NCBI Taxonomy" id="410659"/>
    <lineage>
        <taxon>unclassified sequences</taxon>
        <taxon>metagenomes</taxon>
        <taxon>ecological metagenomes</taxon>
    </lineage>
</organism>
<dbReference type="Gene3D" id="3.10.20.30">
    <property type="match status" value="1"/>
</dbReference>
<accession>A0A1J5Q7H9</accession>
<dbReference type="EMBL" id="MLJW01001229">
    <property type="protein sequence ID" value="OIQ79352.1"/>
    <property type="molecule type" value="Genomic_DNA"/>
</dbReference>
<protein>
    <submittedName>
        <fullName evidence="1">Sulfur carrier protein ThiS</fullName>
    </submittedName>
</protein>
<dbReference type="InterPro" id="IPR003749">
    <property type="entry name" value="ThiS/MoaD-like"/>
</dbReference>
<dbReference type="NCBIfam" id="TIGR01683">
    <property type="entry name" value="thiS"/>
    <property type="match status" value="1"/>
</dbReference>
<proteinExistence type="predicted"/>
<evidence type="ECO:0000313" key="1">
    <source>
        <dbReference type="EMBL" id="OIQ79352.1"/>
    </source>
</evidence>
<dbReference type="PANTHER" id="PTHR34472:SF1">
    <property type="entry name" value="SULFUR CARRIER PROTEIN THIS"/>
    <property type="match status" value="1"/>
</dbReference>
<dbReference type="SUPFAM" id="SSF54285">
    <property type="entry name" value="MoaD/ThiS"/>
    <property type="match status" value="1"/>
</dbReference>
<dbReference type="InterPro" id="IPR012675">
    <property type="entry name" value="Beta-grasp_dom_sf"/>
</dbReference>